<keyword evidence="1" id="KW-0472">Membrane</keyword>
<organism evidence="2 3">
    <name type="scientific">Crocosphaera subtropica (strain ATCC 51142 / BH68)</name>
    <name type="common">Cyanothece sp. (strain ATCC 51142)</name>
    <dbReference type="NCBI Taxonomy" id="43989"/>
    <lineage>
        <taxon>Bacteria</taxon>
        <taxon>Bacillati</taxon>
        <taxon>Cyanobacteriota</taxon>
        <taxon>Cyanophyceae</taxon>
        <taxon>Oscillatoriophycideae</taxon>
        <taxon>Chroococcales</taxon>
        <taxon>Aphanothecaceae</taxon>
        <taxon>Crocosphaera</taxon>
        <taxon>Crocosphaera subtropica</taxon>
    </lineage>
</organism>
<sequence length="90" mass="10478">MKRPDDPEQELKDLLRDIRRAIDKYKSLFLEYSHCTQQCGFFYKALFFLVILAEISASTLAFFRAKAGFNPRKYQRKDLSSKSCSSSIKA</sequence>
<proteinExistence type="predicted"/>
<dbReference type="HOGENOM" id="CLU_2435883_0_0_3"/>
<dbReference type="EMBL" id="CP000807">
    <property type="protein sequence ID" value="ACB54296.1"/>
    <property type="molecule type" value="Genomic_DNA"/>
</dbReference>
<evidence type="ECO:0000256" key="1">
    <source>
        <dbReference type="SAM" id="Phobius"/>
    </source>
</evidence>
<accession>B1X2D5</accession>
<evidence type="ECO:0000313" key="2">
    <source>
        <dbReference type="EMBL" id="ACB54296.1"/>
    </source>
</evidence>
<feature type="transmembrane region" description="Helical" evidence="1">
    <location>
        <begin position="41"/>
        <end position="63"/>
    </location>
</feature>
<protein>
    <submittedName>
        <fullName evidence="2">Uncharacterized protein</fullName>
    </submittedName>
</protein>
<name>B1X2D5_CROS5</name>
<keyword evidence="1" id="KW-0812">Transmembrane</keyword>
<keyword evidence="3" id="KW-1185">Reference proteome</keyword>
<dbReference type="Proteomes" id="UP000001203">
    <property type="component" value="Chromosome linear"/>
</dbReference>
<gene>
    <name evidence="2" type="ordered locus">cce_4950</name>
</gene>
<evidence type="ECO:0000313" key="3">
    <source>
        <dbReference type="Proteomes" id="UP000001203"/>
    </source>
</evidence>
<dbReference type="KEGG" id="cyt:cce_4950"/>
<reference evidence="2 3" key="1">
    <citation type="journal article" date="2008" name="Proc. Natl. Acad. Sci. U.S.A.">
        <title>The genome of Cyanothece 51142, a unicellular diazotrophic cyanobacterium important in the marine nitrogen cycle.</title>
        <authorList>
            <person name="Welsh E.A."/>
            <person name="Liberton M."/>
            <person name="Stoeckel J."/>
            <person name="Loh T."/>
            <person name="Elvitigala T."/>
            <person name="Wang C."/>
            <person name="Wollam A."/>
            <person name="Fulton R.S."/>
            <person name="Clifton S.W."/>
            <person name="Jacobs J.M."/>
            <person name="Aurora R."/>
            <person name="Ghosh B.K."/>
            <person name="Sherman L.A."/>
            <person name="Smith R.D."/>
            <person name="Wilson R.K."/>
            <person name="Pakrasi H.B."/>
        </authorList>
    </citation>
    <scope>NUCLEOTIDE SEQUENCE [LARGE SCALE GENOMIC DNA]</scope>
    <source>
        <strain evidence="3">ATCC 51142 / BH68</strain>
    </source>
</reference>
<dbReference type="AlphaFoldDB" id="B1X2D5"/>
<keyword evidence="1" id="KW-1133">Transmembrane helix</keyword>